<name>A0A5S9R711_MYCVN</name>
<reference evidence="1 2" key="1">
    <citation type="submission" date="2019-11" db="EMBL/GenBank/DDBJ databases">
        <authorList>
            <person name="Holert J."/>
        </authorList>
    </citation>
    <scope>NUCLEOTIDE SEQUENCE [LARGE SCALE GENOMIC DNA]</scope>
    <source>
        <strain evidence="1">BC8_1</strain>
    </source>
</reference>
<evidence type="ECO:0000313" key="1">
    <source>
        <dbReference type="EMBL" id="CAA0129991.1"/>
    </source>
</evidence>
<dbReference type="EMBL" id="CACSIP010000037">
    <property type="protein sequence ID" value="CAA0129991.1"/>
    <property type="molecule type" value="Genomic_DNA"/>
</dbReference>
<organism evidence="1 2">
    <name type="scientific">Mycolicibacterium vanbaalenii</name>
    <name type="common">Mycobacterium vanbaalenii</name>
    <dbReference type="NCBI Taxonomy" id="110539"/>
    <lineage>
        <taxon>Bacteria</taxon>
        <taxon>Bacillati</taxon>
        <taxon>Actinomycetota</taxon>
        <taxon>Actinomycetes</taxon>
        <taxon>Mycobacteriales</taxon>
        <taxon>Mycobacteriaceae</taxon>
        <taxon>Mycolicibacterium</taxon>
    </lineage>
</organism>
<dbReference type="Proteomes" id="UP000430146">
    <property type="component" value="Unassembled WGS sequence"/>
</dbReference>
<sequence>MDPNPDYVASGEIEYLFHGFRGCYAPYARLPNIRR</sequence>
<protein>
    <submittedName>
        <fullName evidence="1">Uncharacterized protein</fullName>
    </submittedName>
</protein>
<gene>
    <name evidence="1" type="ORF">AELLOGFF_05638</name>
</gene>
<accession>A0A5S9R711</accession>
<evidence type="ECO:0000313" key="2">
    <source>
        <dbReference type="Proteomes" id="UP000430146"/>
    </source>
</evidence>
<dbReference type="AlphaFoldDB" id="A0A5S9R711"/>
<keyword evidence="2" id="KW-1185">Reference proteome</keyword>
<proteinExistence type="predicted"/>